<comment type="similarity">
    <text evidence="1">Belongs to the plant acyltransferase family.</text>
</comment>
<dbReference type="EnsemblPlants" id="OPUNC12G08250.1">
    <property type="protein sequence ID" value="OPUNC12G08250.1"/>
    <property type="gene ID" value="OPUNC12G08250"/>
</dbReference>
<dbReference type="STRING" id="4537.A0A0E0MLH8"/>
<protein>
    <submittedName>
        <fullName evidence="2">Uncharacterized protein</fullName>
    </submittedName>
</protein>
<evidence type="ECO:0000256" key="1">
    <source>
        <dbReference type="ARBA" id="ARBA00009861"/>
    </source>
</evidence>
<reference evidence="2" key="1">
    <citation type="submission" date="2015-04" db="UniProtKB">
        <authorList>
            <consortium name="EnsemblPlants"/>
        </authorList>
    </citation>
    <scope>IDENTIFICATION</scope>
</reference>
<dbReference type="Gene3D" id="3.30.559.10">
    <property type="entry name" value="Chloramphenicol acetyltransferase-like domain"/>
    <property type="match status" value="2"/>
</dbReference>
<dbReference type="Pfam" id="PF02458">
    <property type="entry name" value="Transferase"/>
    <property type="match status" value="1"/>
</dbReference>
<dbReference type="InterPro" id="IPR023213">
    <property type="entry name" value="CAT-like_dom_sf"/>
</dbReference>
<dbReference type="PANTHER" id="PTHR31147:SF54">
    <property type="entry name" value="OS10G0105900 PROTEIN"/>
    <property type="match status" value="1"/>
</dbReference>
<dbReference type="OMA" id="CRNGKGH"/>
<name>A0A0E0MLH8_ORYPU</name>
<keyword evidence="3" id="KW-1185">Reference proteome</keyword>
<dbReference type="eggNOG" id="ENOG502QUSI">
    <property type="taxonomic scope" value="Eukaryota"/>
</dbReference>
<dbReference type="GO" id="GO:0050734">
    <property type="term" value="F:hydroxycinnamoyltransferase activity"/>
    <property type="evidence" value="ECO:0007669"/>
    <property type="project" value="UniProtKB-ARBA"/>
</dbReference>
<proteinExistence type="inferred from homology"/>
<evidence type="ECO:0000313" key="3">
    <source>
        <dbReference type="Proteomes" id="UP000026962"/>
    </source>
</evidence>
<dbReference type="Gramene" id="OPUNC12G08250.1">
    <property type="protein sequence ID" value="OPUNC12G08250.1"/>
    <property type="gene ID" value="OPUNC12G08250"/>
</dbReference>
<dbReference type="HOGENOM" id="CLU_014546_2_2_1"/>
<dbReference type="InterPro" id="IPR050898">
    <property type="entry name" value="Plant_acyltransferase"/>
</dbReference>
<sequence length="285" mass="32186">MEVTRLKCGGFVVGSHICHNIGDGFGTIQILKDIFDLARGKAKPGTLPVWERELLMARSPPQVTEIRQKYEALFNEVSRSIFDDIMLATPIENMVCEYFTFSPSDVAALRCLVPLHPVKTVTSFELLTAIMWRSRTVVLAYQPSQHVPLMITMTARRRWSILSDGFYGNALLCPIVETTISDLCMNPLSDTIELVRKAKLEMTTEETCNRWPIGWQLCDELDIGWAKRISGGMPAAAGNKSPDIISHFVYKNEKGENMIVVSMLLPRTAMEKFRKELIAVWLKNC</sequence>
<dbReference type="Proteomes" id="UP000026962">
    <property type="component" value="Chromosome 12"/>
</dbReference>
<organism evidence="2">
    <name type="scientific">Oryza punctata</name>
    <name type="common">Red rice</name>
    <dbReference type="NCBI Taxonomy" id="4537"/>
    <lineage>
        <taxon>Eukaryota</taxon>
        <taxon>Viridiplantae</taxon>
        <taxon>Streptophyta</taxon>
        <taxon>Embryophyta</taxon>
        <taxon>Tracheophyta</taxon>
        <taxon>Spermatophyta</taxon>
        <taxon>Magnoliopsida</taxon>
        <taxon>Liliopsida</taxon>
        <taxon>Poales</taxon>
        <taxon>Poaceae</taxon>
        <taxon>BOP clade</taxon>
        <taxon>Oryzoideae</taxon>
        <taxon>Oryzeae</taxon>
        <taxon>Oryzinae</taxon>
        <taxon>Oryza</taxon>
    </lineage>
</organism>
<dbReference type="AlphaFoldDB" id="A0A0E0MLH8"/>
<dbReference type="PANTHER" id="PTHR31147">
    <property type="entry name" value="ACYL TRANSFERASE 4"/>
    <property type="match status" value="1"/>
</dbReference>
<accession>A0A0E0MLH8</accession>
<evidence type="ECO:0000313" key="2">
    <source>
        <dbReference type="EnsemblPlants" id="OPUNC12G08250.1"/>
    </source>
</evidence>
<reference evidence="2" key="2">
    <citation type="submission" date="2018-05" db="EMBL/GenBank/DDBJ databases">
        <title>OpunRS2 (Oryza punctata Reference Sequence Version 2).</title>
        <authorList>
            <person name="Zhang J."/>
            <person name="Kudrna D."/>
            <person name="Lee S."/>
            <person name="Talag J."/>
            <person name="Welchert J."/>
            <person name="Wing R.A."/>
        </authorList>
    </citation>
    <scope>NUCLEOTIDE SEQUENCE [LARGE SCALE GENOMIC DNA]</scope>
</reference>